<dbReference type="RefSeq" id="WP_218101121.1">
    <property type="nucleotide sequence ID" value="NZ_CAJVCE010000015.1"/>
</dbReference>
<accession>A0ABM8VN63</accession>
<feature type="domain" description="N-acetyltransferase" evidence="3">
    <location>
        <begin position="1"/>
        <end position="161"/>
    </location>
</feature>
<dbReference type="PANTHER" id="PTHR43072">
    <property type="entry name" value="N-ACETYLTRANSFERASE"/>
    <property type="match status" value="1"/>
</dbReference>
<organism evidence="4 5">
    <name type="scientific">Paenibacillus allorhizosphaerae</name>
    <dbReference type="NCBI Taxonomy" id="2849866"/>
    <lineage>
        <taxon>Bacteria</taxon>
        <taxon>Bacillati</taxon>
        <taxon>Bacillota</taxon>
        <taxon>Bacilli</taxon>
        <taxon>Bacillales</taxon>
        <taxon>Paenibacillaceae</taxon>
        <taxon>Paenibacillus</taxon>
    </lineage>
</organism>
<dbReference type="EC" id="2.3.1.-" evidence="4"/>
<comment type="caution">
    <text evidence="4">The sequence shown here is derived from an EMBL/GenBank/DDBJ whole genome shotgun (WGS) entry which is preliminary data.</text>
</comment>
<dbReference type="EMBL" id="CAJVCE010000015">
    <property type="protein sequence ID" value="CAG7651005.1"/>
    <property type="molecule type" value="Genomic_DNA"/>
</dbReference>
<keyword evidence="2 4" id="KW-0012">Acyltransferase</keyword>
<keyword evidence="5" id="KW-1185">Reference proteome</keyword>
<name>A0ABM8VN63_9BACL</name>
<dbReference type="InterPro" id="IPR000182">
    <property type="entry name" value="GNAT_dom"/>
</dbReference>
<dbReference type="PANTHER" id="PTHR43072:SF23">
    <property type="entry name" value="UPF0039 PROTEIN C11D3.02C"/>
    <property type="match status" value="1"/>
</dbReference>
<evidence type="ECO:0000313" key="5">
    <source>
        <dbReference type="Proteomes" id="UP000730618"/>
    </source>
</evidence>
<proteinExistence type="predicted"/>
<evidence type="ECO:0000256" key="1">
    <source>
        <dbReference type="ARBA" id="ARBA00022679"/>
    </source>
</evidence>
<evidence type="ECO:0000259" key="3">
    <source>
        <dbReference type="PROSITE" id="PS51186"/>
    </source>
</evidence>
<keyword evidence="1 4" id="KW-0808">Transferase</keyword>
<dbReference type="GO" id="GO:0016746">
    <property type="term" value="F:acyltransferase activity"/>
    <property type="evidence" value="ECO:0007669"/>
    <property type="project" value="UniProtKB-KW"/>
</dbReference>
<dbReference type="CDD" id="cd04301">
    <property type="entry name" value="NAT_SF"/>
    <property type="match status" value="1"/>
</dbReference>
<dbReference type="Pfam" id="PF00583">
    <property type="entry name" value="Acetyltransf_1"/>
    <property type="match status" value="1"/>
</dbReference>
<reference evidence="4 5" key="1">
    <citation type="submission" date="2021-06" db="EMBL/GenBank/DDBJ databases">
        <authorList>
            <person name="Criscuolo A."/>
        </authorList>
    </citation>
    <scope>NUCLEOTIDE SEQUENCE [LARGE SCALE GENOMIC DNA]</scope>
    <source>
        <strain evidence="5">CIP 111802</strain>
    </source>
</reference>
<dbReference type="PROSITE" id="PS51186">
    <property type="entry name" value="GNAT"/>
    <property type="match status" value="1"/>
</dbReference>
<protein>
    <submittedName>
        <fullName evidence="4">L-methionine sulfoximine/L-methionine sulfone acetyltransferase</fullName>
        <ecNumber evidence="4">2.3.1.-</ecNumber>
    </submittedName>
</protein>
<evidence type="ECO:0000256" key="2">
    <source>
        <dbReference type="ARBA" id="ARBA00023315"/>
    </source>
</evidence>
<evidence type="ECO:0000313" key="4">
    <source>
        <dbReference type="EMBL" id="CAG7651005.1"/>
    </source>
</evidence>
<dbReference type="Proteomes" id="UP000730618">
    <property type="component" value="Unassembled WGS sequence"/>
</dbReference>
<sequence length="161" mass="18210">MQIRFALSSDLPQIVEIYNDAVLHTVATFDTVPRTLEQQEQWFEQHGAAYPVLVAERDGRIAGWASANRYSDRQAYARTAELSLYVRQDQRGQGIGKALFERLLAEAKAAGLHTVLSRIVEGNDNSIHIHNLHGFDTVGTMREVGYKFDRLLNVVLMQKIL</sequence>
<gene>
    <name evidence="4" type="primary">pitA</name>
    <name evidence="4" type="ORF">PAECIP111802_04863</name>
</gene>